<evidence type="ECO:0000256" key="1">
    <source>
        <dbReference type="PROSITE-ProRule" id="PRU00325"/>
    </source>
</evidence>
<organism evidence="3 4">
    <name type="scientific">Anabaena cylindrica (strain ATCC 27899 / PCC 7122)</name>
    <dbReference type="NCBI Taxonomy" id="272123"/>
    <lineage>
        <taxon>Bacteria</taxon>
        <taxon>Bacillati</taxon>
        <taxon>Cyanobacteriota</taxon>
        <taxon>Cyanophyceae</taxon>
        <taxon>Nostocales</taxon>
        <taxon>Nostocaceae</taxon>
        <taxon>Anabaena</taxon>
    </lineage>
</organism>
<dbReference type="PANTHER" id="PTHR22619:SF1">
    <property type="entry name" value="ZINC FINGER SWIM DOMAIN-CONTAINING PROTEIN 8"/>
    <property type="match status" value="1"/>
</dbReference>
<dbReference type="InterPro" id="IPR007527">
    <property type="entry name" value="Znf_SWIM"/>
</dbReference>
<dbReference type="PROSITE" id="PS50966">
    <property type="entry name" value="ZF_SWIM"/>
    <property type="match status" value="1"/>
</dbReference>
<sequence length="593" mass="67246">MLSINISELVIRNNANAKSFQRGEACYQMDSVLSVTQRGDEIQGEVQGSEEQPYRVTIASHSNEVTAICTCPYNYDGWCKHIVAVALTCDRQPNIIENRPSLAQLLDKLNHIQTQYLVQELVEEHPELIDEIDGYVTAIASPAPTAKTTKSPRKQTVNTAQIKAKVHQTFRDAVNSWESGYDYADETVNEELQSLIADAVECCEQDDGNNALAILEAITDACVSDWNYVDDYGMDKDEILPALNAAWCEAILSTELTPEECTDMQINLETWQDEWSADFSLAIASLQQGWDYPPLLQILAGNTTQSGMWENQEIPYYADDLALIRLKLLERQERYQEYLYLASSEGQTKQYLTMLGHLGRVEEAVATAQTQMSTMEEAFALAQTLQQQKALQQALNIALQGLSLPGKCQHQLGIWAAELAENLDDINAAIIARKIAFQGNPTYDDYRIIENLAKENWVNIKSDLLQILRTVTMYGITEAKVNIFLHEGLIIDAISCVNELHSYNSELIYRVMDAAISVNPEWVIENSRRRAEKIMDAGKSEYYRDAVEWLKKARAAYLASNQQAEWKRYYHQLMEIHGRKRKLMELLRQKVMG</sequence>
<dbReference type="AlphaFoldDB" id="K9ZGF6"/>
<proteinExistence type="predicted"/>
<dbReference type="KEGG" id="acy:Anacy_2879"/>
<dbReference type="OrthoDB" id="7593573at2"/>
<name>K9ZGF6_ANACC</name>
<dbReference type="Proteomes" id="UP000010474">
    <property type="component" value="Chromosome"/>
</dbReference>
<evidence type="ECO:0000313" key="4">
    <source>
        <dbReference type="Proteomes" id="UP000010474"/>
    </source>
</evidence>
<keyword evidence="1" id="KW-0479">Metal-binding</keyword>
<keyword evidence="1" id="KW-0863">Zinc-finger</keyword>
<dbReference type="Pfam" id="PF04434">
    <property type="entry name" value="SWIM"/>
    <property type="match status" value="1"/>
</dbReference>
<dbReference type="GO" id="GO:0008270">
    <property type="term" value="F:zinc ion binding"/>
    <property type="evidence" value="ECO:0007669"/>
    <property type="project" value="UniProtKB-KW"/>
</dbReference>
<evidence type="ECO:0000259" key="2">
    <source>
        <dbReference type="PROSITE" id="PS50966"/>
    </source>
</evidence>
<dbReference type="GO" id="GO:0031462">
    <property type="term" value="C:Cul2-RING ubiquitin ligase complex"/>
    <property type="evidence" value="ECO:0007669"/>
    <property type="project" value="TreeGrafter"/>
</dbReference>
<feature type="domain" description="SWIM-type" evidence="2">
    <location>
        <begin position="54"/>
        <end position="90"/>
    </location>
</feature>
<dbReference type="PANTHER" id="PTHR22619">
    <property type="entry name" value="ZINC FINGER SWIM DOMAIN CONTAINING PROTEIN 4, 5, 6"/>
    <property type="match status" value="1"/>
</dbReference>
<dbReference type="PATRIC" id="fig|272123.3.peg.3142"/>
<keyword evidence="4" id="KW-1185">Reference proteome</keyword>
<keyword evidence="1" id="KW-0862">Zinc</keyword>
<dbReference type="HOGENOM" id="CLU_032814_0_0_3"/>
<dbReference type="RefSeq" id="WP_015214933.1">
    <property type="nucleotide sequence ID" value="NC_019771.1"/>
</dbReference>
<dbReference type="EMBL" id="CP003659">
    <property type="protein sequence ID" value="AFZ58303.1"/>
    <property type="molecule type" value="Genomic_DNA"/>
</dbReference>
<reference evidence="4" key="1">
    <citation type="journal article" date="2013" name="Proc. Natl. Acad. Sci. U.S.A.">
        <title>Improving the coverage of the cyanobacterial phylum using diversity-driven genome sequencing.</title>
        <authorList>
            <person name="Shih P.M."/>
            <person name="Wu D."/>
            <person name="Latifi A."/>
            <person name="Axen S.D."/>
            <person name="Fewer D.P."/>
            <person name="Talla E."/>
            <person name="Calteau A."/>
            <person name="Cai F."/>
            <person name="Tandeau de Marsac N."/>
            <person name="Rippka R."/>
            <person name="Herdman M."/>
            <person name="Sivonen K."/>
            <person name="Coursin T."/>
            <person name="Laurent T."/>
            <person name="Goodwin L."/>
            <person name="Nolan M."/>
            <person name="Davenport K.W."/>
            <person name="Han C.S."/>
            <person name="Rubin E.M."/>
            <person name="Eisen J.A."/>
            <person name="Woyke T."/>
            <person name="Gugger M."/>
            <person name="Kerfeld C.A."/>
        </authorList>
    </citation>
    <scope>NUCLEOTIDE SEQUENCE [LARGE SCALE GENOMIC DNA]</scope>
    <source>
        <strain evidence="4">ATCC 27899 / PCC 7122</strain>
    </source>
</reference>
<accession>K9ZGF6</accession>
<dbReference type="eggNOG" id="COG4715">
    <property type="taxonomic scope" value="Bacteria"/>
</dbReference>
<protein>
    <submittedName>
        <fullName evidence="3">Zinc finger SWIM domain-containing protein</fullName>
    </submittedName>
</protein>
<dbReference type="STRING" id="272123.Anacy_2879"/>
<gene>
    <name evidence="3" type="ordered locus">Anacy_2879</name>
</gene>
<evidence type="ECO:0000313" key="3">
    <source>
        <dbReference type="EMBL" id="AFZ58303.1"/>
    </source>
</evidence>